<dbReference type="RefSeq" id="WP_166590570.1">
    <property type="nucleotide sequence ID" value="NZ_CP090311.1"/>
</dbReference>
<keyword evidence="4" id="KW-1185">Reference proteome</keyword>
<protein>
    <submittedName>
        <fullName evidence="3">Uncharacterized protein</fullName>
    </submittedName>
</protein>
<comment type="caution">
    <text evidence="3">The sequence shown here is derived from an EMBL/GenBank/DDBJ whole genome shotgun (WGS) entry which is preliminary data.</text>
</comment>
<organism evidence="3 4">
    <name type="scientific">Pseudomonas kielensis</name>
    <dbReference type="NCBI Taxonomy" id="2762577"/>
    <lineage>
        <taxon>Bacteria</taxon>
        <taxon>Pseudomonadati</taxon>
        <taxon>Pseudomonadota</taxon>
        <taxon>Gammaproteobacteria</taxon>
        <taxon>Pseudomonadales</taxon>
        <taxon>Pseudomonadaceae</taxon>
        <taxon>Pseudomonas</taxon>
    </lineage>
</organism>
<evidence type="ECO:0000313" key="3">
    <source>
        <dbReference type="EMBL" id="MBC2690223.1"/>
    </source>
</evidence>
<gene>
    <name evidence="3" type="ORF">H7995_10470</name>
</gene>
<name>A0A7X1GEZ5_9PSED</name>
<sequence>MTTAIGSTSGLTVRVSDKPLVVVQASDKTLANASGEVLAVEEEGAGKPVVSSRLQAEDSPSAEESGGSVLVQALQERMRELQALLQKQQAQLAAAQAASYPTPEAKTTVVAGIQGQIASTSAALMQTAAALAKELGKGSSGGLVNTTA</sequence>
<keyword evidence="1" id="KW-0175">Coiled coil</keyword>
<dbReference type="AlphaFoldDB" id="A0A7X1GEZ5"/>
<dbReference type="EMBL" id="JACMYG010000008">
    <property type="protein sequence ID" value="MBC2690223.1"/>
    <property type="molecule type" value="Genomic_DNA"/>
</dbReference>
<accession>A0A7X1GEZ5</accession>
<evidence type="ECO:0000256" key="2">
    <source>
        <dbReference type="SAM" id="MobiDB-lite"/>
    </source>
</evidence>
<dbReference type="Proteomes" id="UP000526003">
    <property type="component" value="Unassembled WGS sequence"/>
</dbReference>
<reference evidence="3 4" key="1">
    <citation type="submission" date="2020-08" db="EMBL/GenBank/DDBJ databases">
        <title>Pseudomonas sp. nov.</title>
        <authorList>
            <person name="Gieschler S."/>
            <person name="Fiedler G."/>
            <person name="Brinks E."/>
            <person name="Boehnlein C."/>
            <person name="Franz C.M.A.P."/>
            <person name="Kabisch J."/>
        </authorList>
    </citation>
    <scope>NUCLEOTIDE SEQUENCE [LARGE SCALE GENOMIC DNA]</scope>
    <source>
        <strain evidence="3 4">MBT-1</strain>
    </source>
</reference>
<evidence type="ECO:0000313" key="4">
    <source>
        <dbReference type="Proteomes" id="UP000526003"/>
    </source>
</evidence>
<feature type="region of interest" description="Disordered" evidence="2">
    <location>
        <begin position="48"/>
        <end position="68"/>
    </location>
</feature>
<proteinExistence type="predicted"/>
<evidence type="ECO:0000256" key="1">
    <source>
        <dbReference type="SAM" id="Coils"/>
    </source>
</evidence>
<feature type="coiled-coil region" evidence="1">
    <location>
        <begin position="71"/>
        <end position="98"/>
    </location>
</feature>